<dbReference type="Gene3D" id="3.40.47.10">
    <property type="match status" value="1"/>
</dbReference>
<dbReference type="InterPro" id="IPR013747">
    <property type="entry name" value="ACP_syn_III_C"/>
</dbReference>
<dbReference type="PANTHER" id="PTHR34069:SF2">
    <property type="entry name" value="BETA-KETOACYL-[ACYL-CARRIER-PROTEIN] SYNTHASE III"/>
    <property type="match status" value="1"/>
</dbReference>
<dbReference type="AlphaFoldDB" id="A0A3N2R921"/>
<keyword evidence="6" id="KW-1185">Reference proteome</keyword>
<dbReference type="GO" id="GO:0004315">
    <property type="term" value="F:3-oxoacyl-[acyl-carrier-protein] synthase activity"/>
    <property type="evidence" value="ECO:0007669"/>
    <property type="project" value="InterPro"/>
</dbReference>
<gene>
    <name evidence="5" type="ORF">EAT49_00435</name>
</gene>
<dbReference type="CDD" id="cd00830">
    <property type="entry name" value="KAS_III"/>
    <property type="match status" value="1"/>
</dbReference>
<dbReference type="Proteomes" id="UP000268016">
    <property type="component" value="Unassembled WGS sequence"/>
</dbReference>
<dbReference type="RefSeq" id="WP_123640263.1">
    <property type="nucleotide sequence ID" value="NZ_ML119081.1"/>
</dbReference>
<dbReference type="GO" id="GO:0044550">
    <property type="term" value="P:secondary metabolite biosynthetic process"/>
    <property type="evidence" value="ECO:0007669"/>
    <property type="project" value="TreeGrafter"/>
</dbReference>
<organism evidence="5 6">
    <name type="scientific">Histidinibacterium lentulum</name>
    <dbReference type="NCBI Taxonomy" id="2480588"/>
    <lineage>
        <taxon>Bacteria</taxon>
        <taxon>Pseudomonadati</taxon>
        <taxon>Pseudomonadota</taxon>
        <taxon>Alphaproteobacteria</taxon>
        <taxon>Rhodobacterales</taxon>
        <taxon>Paracoccaceae</taxon>
        <taxon>Histidinibacterium</taxon>
    </lineage>
</organism>
<protein>
    <submittedName>
        <fullName evidence="5">Ketoacyl-ACP synthase III</fullName>
    </submittedName>
</protein>
<name>A0A3N2R921_9RHOB</name>
<keyword evidence="2" id="KW-0012">Acyltransferase</keyword>
<feature type="domain" description="Beta-ketoacyl-[acyl-carrier-protein] synthase III N-terminal" evidence="4">
    <location>
        <begin position="108"/>
        <end position="183"/>
    </location>
</feature>
<proteinExistence type="predicted"/>
<dbReference type="GO" id="GO:0006633">
    <property type="term" value="P:fatty acid biosynthetic process"/>
    <property type="evidence" value="ECO:0007669"/>
    <property type="project" value="InterPro"/>
</dbReference>
<feature type="domain" description="Beta-ketoacyl-[acyl-carrier-protein] synthase III C-terminal" evidence="3">
    <location>
        <begin position="235"/>
        <end position="323"/>
    </location>
</feature>
<dbReference type="OrthoDB" id="4336181at2"/>
<dbReference type="InterPro" id="IPR013751">
    <property type="entry name" value="ACP_syn_III_N"/>
</dbReference>
<dbReference type="PANTHER" id="PTHR34069">
    <property type="entry name" value="3-OXOACYL-[ACYL-CARRIER-PROTEIN] SYNTHASE 3"/>
    <property type="match status" value="1"/>
</dbReference>
<dbReference type="SUPFAM" id="SSF53901">
    <property type="entry name" value="Thiolase-like"/>
    <property type="match status" value="1"/>
</dbReference>
<sequence>MATASILGTGRAASLAPVASATLDRYHDLPPGHVAEATGVHLRPRAIGRDQVELAAEAGRAALADAGLEAGRLDAILHAAAVPYQTIPATAPLVQLALGLGDGAVAAYDVGATCLGFLAALQHAAAMVETGRWSHVLVVASEKVSDNLDWRDPATAGLFGDGAGAAVVGSGAGGLRLGPIALSTHPSGYEAAGLPAGGTRLGALAPPHALHFAMDGPALFALTRRRFGAFVSRTLEQAGLTMEEIDLVLPHQASPAALRLMVRALKVPEDRLVDLSATHGNQVAASLPVTLDHARREGRIAPGARVLMLGTAAGVTFGAGILEAAPCG</sequence>
<dbReference type="Pfam" id="PF08545">
    <property type="entry name" value="ACP_syn_III"/>
    <property type="match status" value="1"/>
</dbReference>
<evidence type="ECO:0000256" key="2">
    <source>
        <dbReference type="ARBA" id="ARBA00023315"/>
    </source>
</evidence>
<accession>A0A3N2R921</accession>
<evidence type="ECO:0000256" key="1">
    <source>
        <dbReference type="ARBA" id="ARBA00022679"/>
    </source>
</evidence>
<reference evidence="5 6" key="1">
    <citation type="submission" date="2018-10" db="EMBL/GenBank/DDBJ databases">
        <title>Histidinibacterium lentulum gen. nov., sp. nov., a marine bacterium from the culture broth of Picochlorum sp. 122.</title>
        <authorList>
            <person name="Wang G."/>
        </authorList>
    </citation>
    <scope>NUCLEOTIDE SEQUENCE [LARGE SCALE GENOMIC DNA]</scope>
    <source>
        <strain evidence="5 6">B17</strain>
    </source>
</reference>
<dbReference type="InterPro" id="IPR016039">
    <property type="entry name" value="Thiolase-like"/>
</dbReference>
<evidence type="ECO:0000313" key="6">
    <source>
        <dbReference type="Proteomes" id="UP000268016"/>
    </source>
</evidence>
<evidence type="ECO:0000313" key="5">
    <source>
        <dbReference type="EMBL" id="ROU03913.1"/>
    </source>
</evidence>
<evidence type="ECO:0000259" key="3">
    <source>
        <dbReference type="Pfam" id="PF08541"/>
    </source>
</evidence>
<evidence type="ECO:0000259" key="4">
    <source>
        <dbReference type="Pfam" id="PF08545"/>
    </source>
</evidence>
<comment type="caution">
    <text evidence="5">The sequence shown here is derived from an EMBL/GenBank/DDBJ whole genome shotgun (WGS) entry which is preliminary data.</text>
</comment>
<keyword evidence="1" id="KW-0808">Transferase</keyword>
<dbReference type="Pfam" id="PF08541">
    <property type="entry name" value="ACP_syn_III_C"/>
    <property type="match status" value="1"/>
</dbReference>
<dbReference type="EMBL" id="RDRB01000001">
    <property type="protein sequence ID" value="ROU03913.1"/>
    <property type="molecule type" value="Genomic_DNA"/>
</dbReference>